<dbReference type="OrthoDB" id="693437at2759"/>
<dbReference type="Gramene" id="ONK70171">
    <property type="protein sequence ID" value="ONK70171"/>
    <property type="gene ID" value="A4U43_C05F31000"/>
</dbReference>
<evidence type="ECO:0000259" key="2">
    <source>
        <dbReference type="Pfam" id="PF05678"/>
    </source>
</evidence>
<dbReference type="InterPro" id="IPR039607">
    <property type="entry name" value="VQ_8/17/18/20/21/25"/>
</dbReference>
<name>A0A5P1F0B5_ASPOF</name>
<evidence type="ECO:0000313" key="3">
    <source>
        <dbReference type="EMBL" id="ONK70171.1"/>
    </source>
</evidence>
<dbReference type="EMBL" id="CM007385">
    <property type="protein sequence ID" value="ONK70171.1"/>
    <property type="molecule type" value="Genomic_DNA"/>
</dbReference>
<dbReference type="Proteomes" id="UP000243459">
    <property type="component" value="Chromosome 5"/>
</dbReference>
<gene>
    <name evidence="3" type="ORF">A4U43_C05F31000</name>
</gene>
<evidence type="ECO:0000256" key="1">
    <source>
        <dbReference type="SAM" id="MobiDB-lite"/>
    </source>
</evidence>
<evidence type="ECO:0000313" key="4">
    <source>
        <dbReference type="Proteomes" id="UP000243459"/>
    </source>
</evidence>
<protein>
    <recommendedName>
        <fullName evidence="2">VQ domain-containing protein</fullName>
    </recommendedName>
</protein>
<dbReference type="GO" id="GO:0005634">
    <property type="term" value="C:nucleus"/>
    <property type="evidence" value="ECO:0007669"/>
    <property type="project" value="TreeGrafter"/>
</dbReference>
<dbReference type="PANTHER" id="PTHR33143">
    <property type="entry name" value="F16F4.1 PROTEIN-RELATED"/>
    <property type="match status" value="1"/>
</dbReference>
<dbReference type="PANTHER" id="PTHR33143:SF3">
    <property type="entry name" value="VQ MOTIF-CONTAINING PROTEIN 17-RELATED"/>
    <property type="match status" value="1"/>
</dbReference>
<proteinExistence type="predicted"/>
<accession>A0A5P1F0B5</accession>
<feature type="domain" description="VQ" evidence="2">
    <location>
        <begin position="41"/>
        <end position="66"/>
    </location>
</feature>
<sequence length="148" mass="16513">MKSNTNAKAYEMSPPKPTALSMSEDSRSISKPNPKIRIVHIIEPEIIKTDAASFKELVQRLTGIPTKGGALKNKARQMIKKEWEEEEEEEERAEWRLDESLGGSDNNNYMGGLGDVDGFFQGFDDFPSMLYLSSSSRTDHVIGGAQVM</sequence>
<dbReference type="Pfam" id="PF05678">
    <property type="entry name" value="VQ"/>
    <property type="match status" value="1"/>
</dbReference>
<keyword evidence="4" id="KW-1185">Reference proteome</keyword>
<feature type="region of interest" description="Disordered" evidence="1">
    <location>
        <begin position="1"/>
        <end position="32"/>
    </location>
</feature>
<dbReference type="OMA" id="MIKKEWE"/>
<dbReference type="InterPro" id="IPR008889">
    <property type="entry name" value="VQ"/>
</dbReference>
<reference evidence="4" key="1">
    <citation type="journal article" date="2017" name="Nat. Commun.">
        <title>The asparagus genome sheds light on the origin and evolution of a young Y chromosome.</title>
        <authorList>
            <person name="Harkess A."/>
            <person name="Zhou J."/>
            <person name="Xu C."/>
            <person name="Bowers J.E."/>
            <person name="Van der Hulst R."/>
            <person name="Ayyampalayam S."/>
            <person name="Mercati F."/>
            <person name="Riccardi P."/>
            <person name="McKain M.R."/>
            <person name="Kakrana A."/>
            <person name="Tang H."/>
            <person name="Ray J."/>
            <person name="Groenendijk J."/>
            <person name="Arikit S."/>
            <person name="Mathioni S.M."/>
            <person name="Nakano M."/>
            <person name="Shan H."/>
            <person name="Telgmann-Rauber A."/>
            <person name="Kanno A."/>
            <person name="Yue Z."/>
            <person name="Chen H."/>
            <person name="Li W."/>
            <person name="Chen Y."/>
            <person name="Xu X."/>
            <person name="Zhang Y."/>
            <person name="Luo S."/>
            <person name="Chen H."/>
            <person name="Gao J."/>
            <person name="Mao Z."/>
            <person name="Pires J.C."/>
            <person name="Luo M."/>
            <person name="Kudrna D."/>
            <person name="Wing R.A."/>
            <person name="Meyers B.C."/>
            <person name="Yi K."/>
            <person name="Kong H."/>
            <person name="Lavrijsen P."/>
            <person name="Sunseri F."/>
            <person name="Falavigna A."/>
            <person name="Ye Y."/>
            <person name="Leebens-Mack J.H."/>
            <person name="Chen G."/>
        </authorList>
    </citation>
    <scope>NUCLEOTIDE SEQUENCE [LARGE SCALE GENOMIC DNA]</scope>
    <source>
        <strain evidence="4">cv. DH0086</strain>
    </source>
</reference>
<dbReference type="AlphaFoldDB" id="A0A5P1F0B5"/>
<organism evidence="3 4">
    <name type="scientific">Asparagus officinalis</name>
    <name type="common">Garden asparagus</name>
    <dbReference type="NCBI Taxonomy" id="4686"/>
    <lineage>
        <taxon>Eukaryota</taxon>
        <taxon>Viridiplantae</taxon>
        <taxon>Streptophyta</taxon>
        <taxon>Embryophyta</taxon>
        <taxon>Tracheophyta</taxon>
        <taxon>Spermatophyta</taxon>
        <taxon>Magnoliopsida</taxon>
        <taxon>Liliopsida</taxon>
        <taxon>Asparagales</taxon>
        <taxon>Asparagaceae</taxon>
        <taxon>Asparagoideae</taxon>
        <taxon>Asparagus</taxon>
    </lineage>
</organism>